<comment type="caution">
    <text evidence="2">The sequence shown here is derived from an EMBL/GenBank/DDBJ whole genome shotgun (WGS) entry which is preliminary data.</text>
</comment>
<dbReference type="InterPro" id="IPR020845">
    <property type="entry name" value="AMP-binding_CS"/>
</dbReference>
<sequence>RAELEARVAALAGALAERGLGEGDIVVAIARNTAEAAIAALAVTALGASFASASPELSAEMILARFAPLQPRLLVAHAAPQPHDVLTPLAERVAQVAAGLPSLRGLLLLDAGEPEARGLPLLRLAELPAEPARQRSWPRLPFNHPLFIMFSSGTTGAPKCI</sequence>
<evidence type="ECO:0000259" key="1">
    <source>
        <dbReference type="Pfam" id="PF00501"/>
    </source>
</evidence>
<dbReference type="InterPro" id="IPR000873">
    <property type="entry name" value="AMP-dep_synth/lig_dom"/>
</dbReference>
<dbReference type="PROSITE" id="PS00455">
    <property type="entry name" value="AMP_BINDING"/>
    <property type="match status" value="1"/>
</dbReference>
<evidence type="ECO:0000313" key="3">
    <source>
        <dbReference type="Proteomes" id="UP001523392"/>
    </source>
</evidence>
<keyword evidence="3" id="KW-1185">Reference proteome</keyword>
<gene>
    <name evidence="2" type="ORF">JYK14_26135</name>
</gene>
<accession>A0ABT1DCF9</accession>
<name>A0ABT1DCF9_9PROT</name>
<dbReference type="Gene3D" id="3.40.50.12780">
    <property type="entry name" value="N-terminal domain of ligase-like"/>
    <property type="match status" value="1"/>
</dbReference>
<dbReference type="InterPro" id="IPR042099">
    <property type="entry name" value="ANL_N_sf"/>
</dbReference>
<dbReference type="Proteomes" id="UP001523392">
    <property type="component" value="Unassembled WGS sequence"/>
</dbReference>
<dbReference type="PANTHER" id="PTHR42921">
    <property type="entry name" value="ACETOACETYL-COA SYNTHETASE"/>
    <property type="match status" value="1"/>
</dbReference>
<reference evidence="2 3" key="1">
    <citation type="submission" date="2021-12" db="EMBL/GenBank/DDBJ databases">
        <title>Siccirubricoccus leaddurans sp. nov., a high concentration Zn2+ tolerance bacterium.</title>
        <authorList>
            <person name="Cao Y."/>
        </authorList>
    </citation>
    <scope>NUCLEOTIDE SEQUENCE [LARGE SCALE GENOMIC DNA]</scope>
    <source>
        <strain evidence="2 3">KC 17139</strain>
    </source>
</reference>
<dbReference type="RefSeq" id="WP_252956305.1">
    <property type="nucleotide sequence ID" value="NZ_JAFIRR010000210.1"/>
</dbReference>
<proteinExistence type="predicted"/>
<feature type="domain" description="AMP-dependent synthetase/ligase" evidence="1">
    <location>
        <begin position="2"/>
        <end position="160"/>
    </location>
</feature>
<feature type="non-terminal residue" evidence="2">
    <location>
        <position position="1"/>
    </location>
</feature>
<dbReference type="Pfam" id="PF00501">
    <property type="entry name" value="AMP-binding"/>
    <property type="match status" value="1"/>
</dbReference>
<evidence type="ECO:0000313" key="2">
    <source>
        <dbReference type="EMBL" id="MCO6419619.1"/>
    </source>
</evidence>
<protein>
    <submittedName>
        <fullName evidence="2">AMP-binding protein</fullName>
    </submittedName>
</protein>
<dbReference type="PANTHER" id="PTHR42921:SF1">
    <property type="entry name" value="ACETOACETYL-COA SYNTHETASE"/>
    <property type="match status" value="1"/>
</dbReference>
<organism evidence="2 3">
    <name type="scientific">Siccirubricoccus soli</name>
    <dbReference type="NCBI Taxonomy" id="2899147"/>
    <lineage>
        <taxon>Bacteria</taxon>
        <taxon>Pseudomonadati</taxon>
        <taxon>Pseudomonadota</taxon>
        <taxon>Alphaproteobacteria</taxon>
        <taxon>Acetobacterales</taxon>
        <taxon>Roseomonadaceae</taxon>
        <taxon>Siccirubricoccus</taxon>
    </lineage>
</organism>
<dbReference type="EMBL" id="JAFIRR010000210">
    <property type="protein sequence ID" value="MCO6419619.1"/>
    <property type="molecule type" value="Genomic_DNA"/>
</dbReference>
<dbReference type="SUPFAM" id="SSF56801">
    <property type="entry name" value="Acetyl-CoA synthetase-like"/>
    <property type="match status" value="1"/>
</dbReference>
<feature type="non-terminal residue" evidence="2">
    <location>
        <position position="161"/>
    </location>
</feature>